<organism evidence="2 3">
    <name type="scientific">Platanthera zijinensis</name>
    <dbReference type="NCBI Taxonomy" id="2320716"/>
    <lineage>
        <taxon>Eukaryota</taxon>
        <taxon>Viridiplantae</taxon>
        <taxon>Streptophyta</taxon>
        <taxon>Embryophyta</taxon>
        <taxon>Tracheophyta</taxon>
        <taxon>Spermatophyta</taxon>
        <taxon>Magnoliopsida</taxon>
        <taxon>Liliopsida</taxon>
        <taxon>Asparagales</taxon>
        <taxon>Orchidaceae</taxon>
        <taxon>Orchidoideae</taxon>
        <taxon>Orchideae</taxon>
        <taxon>Orchidinae</taxon>
        <taxon>Platanthera</taxon>
    </lineage>
</organism>
<feature type="region of interest" description="Disordered" evidence="1">
    <location>
        <begin position="1"/>
        <end position="37"/>
    </location>
</feature>
<dbReference type="AlphaFoldDB" id="A0AAP0GFG9"/>
<comment type="caution">
    <text evidence="2">The sequence shown here is derived from an EMBL/GenBank/DDBJ whole genome shotgun (WGS) entry which is preliminary data.</text>
</comment>
<protein>
    <submittedName>
        <fullName evidence="2">Uncharacterized protein</fullName>
    </submittedName>
</protein>
<proteinExistence type="predicted"/>
<name>A0AAP0GFG9_9ASPA</name>
<evidence type="ECO:0000256" key="1">
    <source>
        <dbReference type="SAM" id="MobiDB-lite"/>
    </source>
</evidence>
<dbReference type="Proteomes" id="UP001418222">
    <property type="component" value="Unassembled WGS sequence"/>
</dbReference>
<keyword evidence="3" id="KW-1185">Reference proteome</keyword>
<dbReference type="EMBL" id="JBBWWQ010000001">
    <property type="protein sequence ID" value="KAK8957153.1"/>
    <property type="molecule type" value="Genomic_DNA"/>
</dbReference>
<reference evidence="2 3" key="1">
    <citation type="journal article" date="2022" name="Nat. Plants">
        <title>Genomes of leafy and leafless Platanthera orchids illuminate the evolution of mycoheterotrophy.</title>
        <authorList>
            <person name="Li M.H."/>
            <person name="Liu K.W."/>
            <person name="Li Z."/>
            <person name="Lu H.C."/>
            <person name="Ye Q.L."/>
            <person name="Zhang D."/>
            <person name="Wang J.Y."/>
            <person name="Li Y.F."/>
            <person name="Zhong Z.M."/>
            <person name="Liu X."/>
            <person name="Yu X."/>
            <person name="Liu D.K."/>
            <person name="Tu X.D."/>
            <person name="Liu B."/>
            <person name="Hao Y."/>
            <person name="Liao X.Y."/>
            <person name="Jiang Y.T."/>
            <person name="Sun W.H."/>
            <person name="Chen J."/>
            <person name="Chen Y.Q."/>
            <person name="Ai Y."/>
            <person name="Zhai J.W."/>
            <person name="Wu S.S."/>
            <person name="Zhou Z."/>
            <person name="Hsiao Y.Y."/>
            <person name="Wu W.L."/>
            <person name="Chen Y.Y."/>
            <person name="Lin Y.F."/>
            <person name="Hsu J.L."/>
            <person name="Li C.Y."/>
            <person name="Wang Z.W."/>
            <person name="Zhao X."/>
            <person name="Zhong W.Y."/>
            <person name="Ma X.K."/>
            <person name="Ma L."/>
            <person name="Huang J."/>
            <person name="Chen G.Z."/>
            <person name="Huang M.Z."/>
            <person name="Huang L."/>
            <person name="Peng D.H."/>
            <person name="Luo Y.B."/>
            <person name="Zou S.Q."/>
            <person name="Chen S.P."/>
            <person name="Lan S."/>
            <person name="Tsai W.C."/>
            <person name="Van de Peer Y."/>
            <person name="Liu Z.J."/>
        </authorList>
    </citation>
    <scope>NUCLEOTIDE SEQUENCE [LARGE SCALE GENOMIC DNA]</scope>
    <source>
        <strain evidence="2">Lor287</strain>
    </source>
</reference>
<evidence type="ECO:0000313" key="3">
    <source>
        <dbReference type="Proteomes" id="UP001418222"/>
    </source>
</evidence>
<accession>A0AAP0GFG9</accession>
<evidence type="ECO:0000313" key="2">
    <source>
        <dbReference type="EMBL" id="KAK8957153.1"/>
    </source>
</evidence>
<feature type="region of interest" description="Disordered" evidence="1">
    <location>
        <begin position="50"/>
        <end position="77"/>
    </location>
</feature>
<gene>
    <name evidence="2" type="ORF">KSP39_PZI001106</name>
</gene>
<sequence length="77" mass="7795">MVAGSPETASPAAVPPPDDSPHLNRVGGGGARPGRWLDGREIVWKSYRKLGAPDGRQGPAVQGPAPAEYGVHGGGTV</sequence>